<evidence type="ECO:0000259" key="1">
    <source>
        <dbReference type="Pfam" id="PF06259"/>
    </source>
</evidence>
<dbReference type="GO" id="GO:0016787">
    <property type="term" value="F:hydrolase activity"/>
    <property type="evidence" value="ECO:0007669"/>
    <property type="project" value="UniProtKB-KW"/>
</dbReference>
<organism evidence="2">
    <name type="scientific">Mycobacterium xenopi 4042</name>
    <dbReference type="NCBI Taxonomy" id="1299334"/>
    <lineage>
        <taxon>Bacteria</taxon>
        <taxon>Bacillati</taxon>
        <taxon>Actinomycetota</taxon>
        <taxon>Actinomycetes</taxon>
        <taxon>Mycobacteriales</taxon>
        <taxon>Mycobacteriaceae</taxon>
        <taxon>Mycobacterium</taxon>
    </lineage>
</organism>
<name>X8ALF8_MYCXE</name>
<accession>X8ALF8</accession>
<evidence type="ECO:0000313" key="2">
    <source>
        <dbReference type="EMBL" id="EUA32722.1"/>
    </source>
</evidence>
<keyword evidence="2" id="KW-0378">Hydrolase</keyword>
<protein>
    <submittedName>
        <fullName evidence="2">Alpha/beta hydrolase family protein</fullName>
    </submittedName>
</protein>
<dbReference type="AlphaFoldDB" id="X8ALF8"/>
<reference evidence="2" key="1">
    <citation type="submission" date="2014-01" db="EMBL/GenBank/DDBJ databases">
        <authorList>
            <person name="Brown-Elliot B."/>
            <person name="Wallace R."/>
            <person name="Lenaerts A."/>
            <person name="Ordway D."/>
            <person name="DeGroote M.A."/>
            <person name="Parker T."/>
            <person name="Sizemore C."/>
            <person name="Tallon L.J."/>
            <person name="Sadzewicz L.K."/>
            <person name="Sengamalay N."/>
            <person name="Fraser C.M."/>
            <person name="Hine E."/>
            <person name="Shefchek K.A."/>
            <person name="Das S.P."/>
            <person name="Tettelin H."/>
        </authorList>
    </citation>
    <scope>NUCLEOTIDE SEQUENCE [LARGE SCALE GENOMIC DNA]</scope>
    <source>
        <strain evidence="2">4042</strain>
    </source>
</reference>
<comment type="caution">
    <text evidence="2">The sequence shown here is derived from an EMBL/GenBank/DDBJ whole genome shotgun (WGS) entry which is preliminary data.</text>
</comment>
<dbReference type="InterPro" id="IPR010427">
    <property type="entry name" value="DUF1023"/>
</dbReference>
<dbReference type="Pfam" id="PF06259">
    <property type="entry name" value="Abhydrolase_8"/>
    <property type="match status" value="1"/>
</dbReference>
<feature type="domain" description="DUF1023" evidence="1">
    <location>
        <begin position="7"/>
        <end position="56"/>
    </location>
</feature>
<dbReference type="EMBL" id="JAOB01000052">
    <property type="protein sequence ID" value="EUA32722.1"/>
    <property type="molecule type" value="Genomic_DNA"/>
</dbReference>
<proteinExistence type="predicted"/>
<sequence length="127" mass="13439">MQQLNAQGLHPVNDVVFYGSPGLELKDPAQLGLGSGHAYVMGAPTDPIVQGAAPLAPLHDWGPTPMKACSLNCPRKPASIRRASIVPGCMTTPTTRGFFTLRTDRIFCACPSTTSPPSSRAYPTTKC</sequence>
<gene>
    <name evidence="2" type="ORF">I553_2321</name>
</gene>